<evidence type="ECO:0000313" key="4">
    <source>
        <dbReference type="Ensembl" id="ENSVKKP00000028400.1"/>
    </source>
</evidence>
<dbReference type="AlphaFoldDB" id="A0A8D2LXA6"/>
<organism evidence="4 5">
    <name type="scientific">Varanus komodoensis</name>
    <name type="common">Komodo dragon</name>
    <dbReference type="NCBI Taxonomy" id="61221"/>
    <lineage>
        <taxon>Eukaryota</taxon>
        <taxon>Metazoa</taxon>
        <taxon>Chordata</taxon>
        <taxon>Craniata</taxon>
        <taxon>Vertebrata</taxon>
        <taxon>Euteleostomi</taxon>
        <taxon>Lepidosauria</taxon>
        <taxon>Squamata</taxon>
        <taxon>Bifurcata</taxon>
        <taxon>Unidentata</taxon>
        <taxon>Episquamata</taxon>
        <taxon>Toxicofera</taxon>
        <taxon>Anguimorpha</taxon>
        <taxon>Paleoanguimorpha</taxon>
        <taxon>Varanoidea</taxon>
        <taxon>Varanidae</taxon>
        <taxon>Varanus</taxon>
    </lineage>
</organism>
<evidence type="ECO:0000259" key="2">
    <source>
        <dbReference type="Pfam" id="PF02275"/>
    </source>
</evidence>
<dbReference type="InterPro" id="IPR029130">
    <property type="entry name" value="Acid_ceramidase_N"/>
</dbReference>
<dbReference type="InterPro" id="IPR029132">
    <property type="entry name" value="CBAH/NAAA_C"/>
</dbReference>
<evidence type="ECO:0000259" key="3">
    <source>
        <dbReference type="Pfam" id="PF15508"/>
    </source>
</evidence>
<feature type="domain" description="Acid ceramidase N-terminal" evidence="3">
    <location>
        <begin position="65"/>
        <end position="117"/>
    </location>
</feature>
<dbReference type="PANTHER" id="PTHR28583:SF4">
    <property type="entry name" value="N-ACYLETHANOLAMINE-HYDROLYZING ACID AMIDASE"/>
    <property type="match status" value="1"/>
</dbReference>
<keyword evidence="5" id="KW-1185">Reference proteome</keyword>
<reference evidence="4" key="1">
    <citation type="submission" date="2025-08" db="UniProtKB">
        <authorList>
            <consortium name="Ensembl"/>
        </authorList>
    </citation>
    <scope>IDENTIFICATION</scope>
</reference>
<feature type="domain" description="Choloylglycine hydrolase/NAAA C-terminal" evidence="2">
    <location>
        <begin position="156"/>
        <end position="291"/>
    </location>
</feature>
<protein>
    <submittedName>
        <fullName evidence="4">N-acylethanolamine acid amidase</fullName>
    </submittedName>
</protein>
<evidence type="ECO:0000313" key="5">
    <source>
        <dbReference type="Proteomes" id="UP000694545"/>
    </source>
</evidence>
<dbReference type="Pfam" id="PF02275">
    <property type="entry name" value="CBAH"/>
    <property type="match status" value="1"/>
</dbReference>
<sequence>MGAIPPLPRPGRASLSAAPMGRALRGAARGAPLPLPPLLLLLALPRAPSDAAAPQSAPAGAAPLRCNVSLDSAPEHRWDAALRLFDPDFLRAAFFRILDLAVPEKVHAILRPIAEELAFSIHQEYAGEIRGLSNALGLNVGDGLLLNLAYEYSAFCTSIIAQDKNGNIYHGRNMDYAFGSILRKVTIEVDFLQNGKVKFKGTTFFGYVGLWTGQSPQKFTITADERDRGSWWENVIAGLVQRNSPVSWLIRTTLTKAEDFEAASFMLAETPIIADVYYIIGGTTSREGLVITRKRSGPEDIWPLDPSTGGWYLVETNYDHWTTPPPSDLRRYALLGGGWAQMPLFVEGTWL</sequence>
<dbReference type="Pfam" id="PF15508">
    <property type="entry name" value="NAAA-beta"/>
    <property type="match status" value="1"/>
</dbReference>
<reference evidence="4" key="2">
    <citation type="submission" date="2025-09" db="UniProtKB">
        <authorList>
            <consortium name="Ensembl"/>
        </authorList>
    </citation>
    <scope>IDENTIFICATION</scope>
</reference>
<dbReference type="Proteomes" id="UP000694545">
    <property type="component" value="Unplaced"/>
</dbReference>
<keyword evidence="1" id="KW-0378">Hydrolase</keyword>
<dbReference type="PANTHER" id="PTHR28583">
    <property type="entry name" value="ACID AMIDASE"/>
    <property type="match status" value="1"/>
</dbReference>
<proteinExistence type="predicted"/>
<dbReference type="Gene3D" id="3.60.60.10">
    <property type="entry name" value="Penicillin V Acylase, Chain A"/>
    <property type="match status" value="1"/>
</dbReference>
<dbReference type="GO" id="GO:0016810">
    <property type="term" value="F:hydrolase activity, acting on carbon-nitrogen (but not peptide) bonds"/>
    <property type="evidence" value="ECO:0007669"/>
    <property type="project" value="TreeGrafter"/>
</dbReference>
<accession>A0A8D2LXA6</accession>
<evidence type="ECO:0000256" key="1">
    <source>
        <dbReference type="ARBA" id="ARBA00022801"/>
    </source>
</evidence>
<dbReference type="Ensembl" id="ENSVKKT00000029079.1">
    <property type="protein sequence ID" value="ENSVKKP00000028400.1"/>
    <property type="gene ID" value="ENSVKKG00000018380.1"/>
</dbReference>
<dbReference type="OMA" id="TIWHARN"/>
<name>A0A8D2LXA6_VARKO</name>